<name>A0A7R8ZMV7_9CRUS</name>
<dbReference type="EMBL" id="OB662726">
    <property type="protein sequence ID" value="CAD7230495.1"/>
    <property type="molecule type" value="Genomic_DNA"/>
</dbReference>
<dbReference type="GO" id="GO:0005576">
    <property type="term" value="C:extracellular region"/>
    <property type="evidence" value="ECO:0007669"/>
    <property type="project" value="InterPro"/>
</dbReference>
<accession>A0A7R8ZMV7</accession>
<dbReference type="Pfam" id="PF00277">
    <property type="entry name" value="SAA"/>
    <property type="match status" value="1"/>
</dbReference>
<dbReference type="SMART" id="SM00197">
    <property type="entry name" value="SAA"/>
    <property type="match status" value="1"/>
</dbReference>
<dbReference type="InterPro" id="IPR000096">
    <property type="entry name" value="Serum_amyloid_A"/>
</dbReference>
<reference evidence="1" key="1">
    <citation type="submission" date="2020-11" db="EMBL/GenBank/DDBJ databases">
        <authorList>
            <person name="Tran Van P."/>
        </authorList>
    </citation>
    <scope>NUCLEOTIDE SEQUENCE</scope>
</reference>
<protein>
    <submittedName>
        <fullName evidence="1">Uncharacterized protein</fullName>
    </submittedName>
</protein>
<dbReference type="Gene3D" id="1.10.132.110">
    <property type="entry name" value="Serum amyloid A protein"/>
    <property type="match status" value="1"/>
</dbReference>
<dbReference type="AlphaFoldDB" id="A0A7R8ZMV7"/>
<gene>
    <name evidence="1" type="ORF">CTOB1V02_LOCUS8353</name>
</gene>
<proteinExistence type="predicted"/>
<organism evidence="1">
    <name type="scientific">Cyprideis torosa</name>
    <dbReference type="NCBI Taxonomy" id="163714"/>
    <lineage>
        <taxon>Eukaryota</taxon>
        <taxon>Metazoa</taxon>
        <taxon>Ecdysozoa</taxon>
        <taxon>Arthropoda</taxon>
        <taxon>Crustacea</taxon>
        <taxon>Oligostraca</taxon>
        <taxon>Ostracoda</taxon>
        <taxon>Podocopa</taxon>
        <taxon>Podocopida</taxon>
        <taxon>Cytherocopina</taxon>
        <taxon>Cytheroidea</taxon>
        <taxon>Cytherideidae</taxon>
        <taxon>Cyprideis</taxon>
    </lineage>
</organism>
<dbReference type="OrthoDB" id="6112826at2759"/>
<sequence>MKTPGAFLFCFVLIGLVADSMPLPGVFSVGNQCSYDKMWDNYAKMKAANCKNCDKYFHCQGNFEAVYNCRGLFQRQTASIISNIREWSQWRPGSGSKDSAADQAANLFGRNGGDCASEYLRKVNCAWNPKTGKCSW</sequence>
<evidence type="ECO:0000313" key="1">
    <source>
        <dbReference type="EMBL" id="CAD7230495.1"/>
    </source>
</evidence>